<dbReference type="PROSITE" id="PS50888">
    <property type="entry name" value="BHLH"/>
    <property type="match status" value="1"/>
</dbReference>
<dbReference type="VEuPathDB" id="VectorBase:ASIS001227"/>
<dbReference type="SMART" id="SM00353">
    <property type="entry name" value="HLH"/>
    <property type="match status" value="1"/>
</dbReference>
<reference evidence="6" key="2">
    <citation type="submission" date="2020-05" db="UniProtKB">
        <authorList>
            <consortium name="EnsemblMetazoa"/>
        </authorList>
    </citation>
    <scope>IDENTIFICATION</scope>
</reference>
<dbReference type="GO" id="GO:0090575">
    <property type="term" value="C:RNA polymerase II transcription regulator complex"/>
    <property type="evidence" value="ECO:0007669"/>
    <property type="project" value="TreeGrafter"/>
</dbReference>
<evidence type="ECO:0000256" key="2">
    <source>
        <dbReference type="ARBA" id="ARBA00022902"/>
    </source>
</evidence>
<keyword evidence="7" id="KW-1185">Reference proteome</keyword>
<dbReference type="VEuPathDB" id="VectorBase:ASIC009653"/>
<evidence type="ECO:0000313" key="6">
    <source>
        <dbReference type="EnsemblMetazoa" id="ASIC009653-PA"/>
    </source>
</evidence>
<dbReference type="InterPro" id="IPR015660">
    <property type="entry name" value="MASH1/Ascl1a-like"/>
</dbReference>
<keyword evidence="1" id="KW-0217">Developmental protein</keyword>
<dbReference type="GO" id="GO:0030182">
    <property type="term" value="P:neuron differentiation"/>
    <property type="evidence" value="ECO:0007669"/>
    <property type="project" value="TreeGrafter"/>
</dbReference>
<feature type="region of interest" description="Disordered" evidence="3">
    <location>
        <begin position="184"/>
        <end position="253"/>
    </location>
</feature>
<dbReference type="STRING" id="74873.A0A084VVS5"/>
<reference evidence="5 7" key="1">
    <citation type="journal article" date="2014" name="BMC Genomics">
        <title>Genome sequence of Anopheles sinensis provides insight into genetics basis of mosquito competence for malaria parasites.</title>
        <authorList>
            <person name="Zhou D."/>
            <person name="Zhang D."/>
            <person name="Ding G."/>
            <person name="Shi L."/>
            <person name="Hou Q."/>
            <person name="Ye Y."/>
            <person name="Xu Y."/>
            <person name="Zhou H."/>
            <person name="Xiong C."/>
            <person name="Li S."/>
            <person name="Yu J."/>
            <person name="Hong S."/>
            <person name="Yu X."/>
            <person name="Zou P."/>
            <person name="Chen C."/>
            <person name="Chang X."/>
            <person name="Wang W."/>
            <person name="Lv Y."/>
            <person name="Sun Y."/>
            <person name="Ma L."/>
            <person name="Shen B."/>
            <person name="Zhu C."/>
        </authorList>
    </citation>
    <scope>NUCLEOTIDE SEQUENCE [LARGE SCALE GENOMIC DNA]</scope>
</reference>
<feature type="compositionally biased region" description="Polar residues" evidence="3">
    <location>
        <begin position="210"/>
        <end position="225"/>
    </location>
</feature>
<organism evidence="5">
    <name type="scientific">Anopheles sinensis</name>
    <name type="common">Mosquito</name>
    <dbReference type="NCBI Taxonomy" id="74873"/>
    <lineage>
        <taxon>Eukaryota</taxon>
        <taxon>Metazoa</taxon>
        <taxon>Ecdysozoa</taxon>
        <taxon>Arthropoda</taxon>
        <taxon>Hexapoda</taxon>
        <taxon>Insecta</taxon>
        <taxon>Pterygota</taxon>
        <taxon>Neoptera</taxon>
        <taxon>Endopterygota</taxon>
        <taxon>Diptera</taxon>
        <taxon>Nematocera</taxon>
        <taxon>Culicoidea</taxon>
        <taxon>Culicidae</taxon>
        <taxon>Anophelinae</taxon>
        <taxon>Anopheles</taxon>
    </lineage>
</organism>
<dbReference type="GO" id="GO:0045944">
    <property type="term" value="P:positive regulation of transcription by RNA polymerase II"/>
    <property type="evidence" value="ECO:0007669"/>
    <property type="project" value="TreeGrafter"/>
</dbReference>
<proteinExistence type="predicted"/>
<feature type="compositionally biased region" description="Low complexity" evidence="3">
    <location>
        <begin position="194"/>
        <end position="209"/>
    </location>
</feature>
<feature type="compositionally biased region" description="Low complexity" evidence="3">
    <location>
        <begin position="228"/>
        <end position="242"/>
    </location>
</feature>
<dbReference type="GO" id="GO:0046983">
    <property type="term" value="F:protein dimerization activity"/>
    <property type="evidence" value="ECO:0007669"/>
    <property type="project" value="InterPro"/>
</dbReference>
<name>A0A084VVS5_ANOSI</name>
<dbReference type="EMBL" id="KE525157">
    <property type="protein sequence ID" value="KFB42069.1"/>
    <property type="molecule type" value="Genomic_DNA"/>
</dbReference>
<dbReference type="GO" id="GO:0007423">
    <property type="term" value="P:sensory organ development"/>
    <property type="evidence" value="ECO:0007669"/>
    <property type="project" value="TreeGrafter"/>
</dbReference>
<sequence>MAAVVRSVALGQNIHNIMPGGLVVGHGPLQPKPLAVLPGNGVLLGKRPIAPAPSMLVHPDGSMQLGSKPQQQQQVTGAVLLEHRPKGAGGVGPVSTAGKKYAYGGLPYATPQQSASVQRRNARERNRVKQVNNGFANLRQHIPPTVVTALTNGTRATNKKLSKVDTLRLAVEYIRSLERMLEDNGGEQPTVGVTGATNNGAPAAATNTNQLSNSSVCSSGSTYYGTMSEPSNASSPAPSHLSENSSQRGTPGCYTQISGGFKHEPYDIYIDPANSPTPSYGSDHGIAGVGVHHHTHLHPSSTTELYDDSPYDEDLSPQNPYDEELLDVISWWQQQQ</sequence>
<dbReference type="EnsemblMetazoa" id="ASIC009653-RA">
    <property type="protein sequence ID" value="ASIC009653-PA"/>
    <property type="gene ID" value="ASIC009653"/>
</dbReference>
<evidence type="ECO:0000259" key="4">
    <source>
        <dbReference type="PROSITE" id="PS50888"/>
    </source>
</evidence>
<dbReference type="EMBL" id="ATLV01017221">
    <property type="status" value="NOT_ANNOTATED_CDS"/>
    <property type="molecule type" value="Genomic_DNA"/>
</dbReference>
<dbReference type="InterPro" id="IPR011598">
    <property type="entry name" value="bHLH_dom"/>
</dbReference>
<evidence type="ECO:0000256" key="1">
    <source>
        <dbReference type="ARBA" id="ARBA00022473"/>
    </source>
</evidence>
<dbReference type="SUPFAM" id="SSF47459">
    <property type="entry name" value="HLH, helix-loop-helix DNA-binding domain"/>
    <property type="match status" value="1"/>
</dbReference>
<dbReference type="CDD" id="cd19744">
    <property type="entry name" value="bHLH_TS_dAS-C_like"/>
    <property type="match status" value="1"/>
</dbReference>
<evidence type="ECO:0000256" key="3">
    <source>
        <dbReference type="SAM" id="MobiDB-lite"/>
    </source>
</evidence>
<dbReference type="Gene3D" id="4.10.280.10">
    <property type="entry name" value="Helix-loop-helix DNA-binding domain"/>
    <property type="match status" value="1"/>
</dbReference>
<dbReference type="AlphaFoldDB" id="A0A084VVS5"/>
<accession>A0A084VVS5</accession>
<dbReference type="GO" id="GO:0000981">
    <property type="term" value="F:DNA-binding transcription factor activity, RNA polymerase II-specific"/>
    <property type="evidence" value="ECO:0007669"/>
    <property type="project" value="TreeGrafter"/>
</dbReference>
<evidence type="ECO:0000313" key="7">
    <source>
        <dbReference type="Proteomes" id="UP000030765"/>
    </source>
</evidence>
<dbReference type="InterPro" id="IPR036638">
    <property type="entry name" value="HLH_DNA-bd_sf"/>
</dbReference>
<dbReference type="PANTHER" id="PTHR13935">
    <property type="entry name" value="ACHAETE-SCUTE TRANSCRIPTION FACTOR-RELATED"/>
    <property type="match status" value="1"/>
</dbReference>
<dbReference type="OrthoDB" id="5976910at2759"/>
<dbReference type="Pfam" id="PF00010">
    <property type="entry name" value="HLH"/>
    <property type="match status" value="1"/>
</dbReference>
<gene>
    <name evidence="5" type="ORF">ZHAS_00009653</name>
</gene>
<feature type="domain" description="BHLH" evidence="4">
    <location>
        <begin position="115"/>
        <end position="177"/>
    </location>
</feature>
<protein>
    <submittedName>
        <fullName evidence="5">AGAP000876-PA-like protein</fullName>
    </submittedName>
</protein>
<feature type="compositionally biased region" description="Acidic residues" evidence="3">
    <location>
        <begin position="305"/>
        <end position="319"/>
    </location>
</feature>
<feature type="region of interest" description="Disordered" evidence="3">
    <location>
        <begin position="275"/>
        <end position="319"/>
    </location>
</feature>
<dbReference type="OMA" id="GFKHEPY"/>
<dbReference type="Proteomes" id="UP000030765">
    <property type="component" value="Unassembled WGS sequence"/>
</dbReference>
<evidence type="ECO:0000313" key="5">
    <source>
        <dbReference type="EMBL" id="KFB42069.1"/>
    </source>
</evidence>
<dbReference type="PANTHER" id="PTHR13935:SF153">
    <property type="entry name" value="ACHAETE-SCUTE FAMILY BHLH TRANSCRIPTION FACTOR 1"/>
    <property type="match status" value="1"/>
</dbReference>
<dbReference type="GO" id="GO:0050767">
    <property type="term" value="P:regulation of neurogenesis"/>
    <property type="evidence" value="ECO:0007669"/>
    <property type="project" value="TreeGrafter"/>
</dbReference>
<keyword evidence="2" id="KW-0524">Neurogenesis</keyword>
<dbReference type="GO" id="GO:0000977">
    <property type="term" value="F:RNA polymerase II transcription regulatory region sequence-specific DNA binding"/>
    <property type="evidence" value="ECO:0007669"/>
    <property type="project" value="TreeGrafter"/>
</dbReference>
<feature type="compositionally biased region" description="Polar residues" evidence="3">
    <location>
        <begin position="243"/>
        <end position="253"/>
    </location>
</feature>